<dbReference type="Pfam" id="PF06203">
    <property type="entry name" value="CCT"/>
    <property type="match status" value="1"/>
</dbReference>
<dbReference type="PANTHER" id="PTHR31874:SF1">
    <property type="entry name" value="ZINC FINGER PROTEIN CONSTANS-LIKE 6"/>
    <property type="match status" value="1"/>
</dbReference>
<evidence type="ECO:0000256" key="2">
    <source>
        <dbReference type="ARBA" id="ARBA00023242"/>
    </source>
</evidence>
<dbReference type="EMBL" id="CM026421">
    <property type="protein sequence ID" value="KAG0592933.1"/>
    <property type="molecule type" value="Genomic_DNA"/>
</dbReference>
<reference evidence="5" key="1">
    <citation type="submission" date="2020-06" db="EMBL/GenBank/DDBJ databases">
        <title>WGS assembly of Ceratodon purpureus strain R40.</title>
        <authorList>
            <person name="Carey S.B."/>
            <person name="Jenkins J."/>
            <person name="Shu S."/>
            <person name="Lovell J.T."/>
            <person name="Sreedasyam A."/>
            <person name="Maumus F."/>
            <person name="Tiley G.P."/>
            <person name="Fernandez-Pozo N."/>
            <person name="Barry K."/>
            <person name="Chen C."/>
            <person name="Wang M."/>
            <person name="Lipzen A."/>
            <person name="Daum C."/>
            <person name="Saski C.A."/>
            <person name="Payton A.C."/>
            <person name="Mcbreen J.C."/>
            <person name="Conrad R.E."/>
            <person name="Kollar L.M."/>
            <person name="Olsson S."/>
            <person name="Huttunen S."/>
            <person name="Landis J.B."/>
            <person name="Wickett N.J."/>
            <person name="Johnson M.G."/>
            <person name="Rensing S.A."/>
            <person name="Grimwood J."/>
            <person name="Schmutz J."/>
            <person name="Mcdaniel S.F."/>
        </authorList>
    </citation>
    <scope>NUCLEOTIDE SEQUENCE</scope>
    <source>
        <strain evidence="5">R40</strain>
    </source>
</reference>
<name>A0A8T0JD36_CERPU</name>
<dbReference type="PANTHER" id="PTHR31874">
    <property type="entry name" value="CCT MOTIF FAMILY PROTEIN, EXPRESSED"/>
    <property type="match status" value="1"/>
</dbReference>
<keyword evidence="6" id="KW-1185">Reference proteome</keyword>
<evidence type="ECO:0000259" key="4">
    <source>
        <dbReference type="PROSITE" id="PS51017"/>
    </source>
</evidence>
<proteinExistence type="predicted"/>
<evidence type="ECO:0000313" key="6">
    <source>
        <dbReference type="Proteomes" id="UP000822688"/>
    </source>
</evidence>
<gene>
    <name evidence="5" type="ORF">KC19_1G291600</name>
</gene>
<dbReference type="Proteomes" id="UP000822688">
    <property type="component" value="Chromosome 1"/>
</dbReference>
<dbReference type="InterPro" id="IPR010402">
    <property type="entry name" value="CCT_domain"/>
</dbReference>
<comment type="caution">
    <text evidence="5">The sequence shown here is derived from an EMBL/GenBank/DDBJ whole genome shotgun (WGS) entry which is preliminary data.</text>
</comment>
<dbReference type="PROSITE" id="PS51017">
    <property type="entry name" value="CCT"/>
    <property type="match status" value="1"/>
</dbReference>
<dbReference type="InterPro" id="IPR052453">
    <property type="entry name" value="CONSTANS-like_ZF"/>
</dbReference>
<protein>
    <recommendedName>
        <fullName evidence="4">CCT domain-containing protein</fullName>
    </recommendedName>
</protein>
<feature type="domain" description="CCT" evidence="4">
    <location>
        <begin position="160"/>
        <end position="202"/>
    </location>
</feature>
<dbReference type="AlphaFoldDB" id="A0A8T0JD36"/>
<dbReference type="GO" id="GO:0006355">
    <property type="term" value="P:regulation of DNA-templated transcription"/>
    <property type="evidence" value="ECO:0007669"/>
    <property type="project" value="TreeGrafter"/>
</dbReference>
<accession>A0A8T0JD36</accession>
<organism evidence="5 6">
    <name type="scientific">Ceratodon purpureus</name>
    <name type="common">Fire moss</name>
    <name type="synonym">Dicranum purpureum</name>
    <dbReference type="NCBI Taxonomy" id="3225"/>
    <lineage>
        <taxon>Eukaryota</taxon>
        <taxon>Viridiplantae</taxon>
        <taxon>Streptophyta</taxon>
        <taxon>Embryophyta</taxon>
        <taxon>Bryophyta</taxon>
        <taxon>Bryophytina</taxon>
        <taxon>Bryopsida</taxon>
        <taxon>Dicranidae</taxon>
        <taxon>Pseudoditrichales</taxon>
        <taxon>Ditrichaceae</taxon>
        <taxon>Ceratodon</taxon>
    </lineage>
</organism>
<evidence type="ECO:0000256" key="3">
    <source>
        <dbReference type="PROSITE-ProRule" id="PRU00357"/>
    </source>
</evidence>
<dbReference type="GO" id="GO:0005634">
    <property type="term" value="C:nucleus"/>
    <property type="evidence" value="ECO:0007669"/>
    <property type="project" value="UniProtKB-SubCell"/>
</dbReference>
<evidence type="ECO:0000256" key="1">
    <source>
        <dbReference type="ARBA" id="ARBA00004123"/>
    </source>
</evidence>
<comment type="subcellular location">
    <subcellularLocation>
        <location evidence="1 3">Nucleus</location>
    </subcellularLocation>
</comment>
<keyword evidence="2 3" id="KW-0539">Nucleus</keyword>
<sequence length="207" mass="23501">MDICVNGEDVDYCLDFSDIVGDDATGEEDSVGASEVEVDVEHHDYEILRLGLSYCKPEIPEFCVMDGFKLYKGCKEELPHEGSKHVASLLRLNYDDILSSWCDDRSLWTDGKRPQTVPEHFAFADPGPTMVPQNDFGIVPELGTCSQANSTSGDHENGSRGARVTRYREKKRSRLFSKKIRYEVRKLNAESRPRMKGRFVKRTSKSR</sequence>
<evidence type="ECO:0000313" key="5">
    <source>
        <dbReference type="EMBL" id="KAG0592933.1"/>
    </source>
</evidence>